<dbReference type="PROSITE" id="PS51032">
    <property type="entry name" value="AP2_ERF"/>
    <property type="match status" value="1"/>
</dbReference>
<evidence type="ECO:0000313" key="9">
    <source>
        <dbReference type="Proteomes" id="UP000789595"/>
    </source>
</evidence>
<dbReference type="InterPro" id="IPR016177">
    <property type="entry name" value="DNA-bd_dom_sf"/>
</dbReference>
<proteinExistence type="predicted"/>
<comment type="subcellular location">
    <subcellularLocation>
        <location evidence="1">Nucleus</location>
    </subcellularLocation>
</comment>
<feature type="compositionally biased region" description="Acidic residues" evidence="6">
    <location>
        <begin position="24"/>
        <end position="47"/>
    </location>
</feature>
<reference evidence="8" key="1">
    <citation type="submission" date="2021-11" db="EMBL/GenBank/DDBJ databases">
        <authorList>
            <consortium name="Genoscope - CEA"/>
            <person name="William W."/>
        </authorList>
    </citation>
    <scope>NUCLEOTIDE SEQUENCE</scope>
</reference>
<dbReference type="PANTHER" id="PTHR31194">
    <property type="entry name" value="SHN SHINE , DNA BINDING / TRANSCRIPTION FACTOR"/>
    <property type="match status" value="1"/>
</dbReference>
<comment type="caution">
    <text evidence="8">The sequence shown here is derived from an EMBL/GenBank/DDBJ whole genome shotgun (WGS) entry which is preliminary data.</text>
</comment>
<dbReference type="SUPFAM" id="SSF54171">
    <property type="entry name" value="DNA-binding domain"/>
    <property type="match status" value="2"/>
</dbReference>
<evidence type="ECO:0000256" key="6">
    <source>
        <dbReference type="SAM" id="MobiDB-lite"/>
    </source>
</evidence>
<feature type="region of interest" description="Disordered" evidence="6">
    <location>
        <begin position="222"/>
        <end position="251"/>
    </location>
</feature>
<dbReference type="AlphaFoldDB" id="A0A8J2X5L5"/>
<sequence length="251" mass="27576">MLPDPIELPEQRAVSATPFALPADDGEDPSDDGGDDEGWFEDGDSDGDGTSPQADEDGGERTTSSRFWGVTWVRKDKKWRAQYSGEDGKTIYIGQFDDDEEAARAVNKAIRDAGLEGKRKTNAVDATGALVPRVRQMSKPRDRSAVVAPDPARDPTESTSKFWGVSWDKNGRRWMATYNDATGKKRWIGLFDTQEAAAHAVNAAIRRAGLAGKRRMNAVVDGQLVPKKRKANGHGPEALRKRRRRLVGDSP</sequence>
<feature type="region of interest" description="Disordered" evidence="6">
    <location>
        <begin position="136"/>
        <end position="160"/>
    </location>
</feature>
<dbReference type="PANTHER" id="PTHR31194:SF189">
    <property type="entry name" value="AP2_ERF DOMAIN-CONTAINING PROTEIN"/>
    <property type="match status" value="1"/>
</dbReference>
<dbReference type="OrthoDB" id="548566at2759"/>
<organism evidence="8 9">
    <name type="scientific">Pelagomonas calceolata</name>
    <dbReference type="NCBI Taxonomy" id="35677"/>
    <lineage>
        <taxon>Eukaryota</taxon>
        <taxon>Sar</taxon>
        <taxon>Stramenopiles</taxon>
        <taxon>Ochrophyta</taxon>
        <taxon>Pelagophyceae</taxon>
        <taxon>Pelagomonadales</taxon>
        <taxon>Pelagomonadaceae</taxon>
        <taxon>Pelagomonas</taxon>
    </lineage>
</organism>
<evidence type="ECO:0000259" key="7">
    <source>
        <dbReference type="PROSITE" id="PS51032"/>
    </source>
</evidence>
<accession>A0A8J2X5L5</accession>
<keyword evidence="9" id="KW-1185">Reference proteome</keyword>
<dbReference type="GO" id="GO:0005634">
    <property type="term" value="C:nucleus"/>
    <property type="evidence" value="ECO:0007669"/>
    <property type="project" value="UniProtKB-SubCell"/>
</dbReference>
<evidence type="ECO:0000256" key="4">
    <source>
        <dbReference type="ARBA" id="ARBA00023163"/>
    </source>
</evidence>
<name>A0A8J2X5L5_9STRA</name>
<evidence type="ECO:0000256" key="2">
    <source>
        <dbReference type="ARBA" id="ARBA00023015"/>
    </source>
</evidence>
<gene>
    <name evidence="8" type="ORF">PECAL_5P08380</name>
</gene>
<evidence type="ECO:0000256" key="1">
    <source>
        <dbReference type="ARBA" id="ARBA00004123"/>
    </source>
</evidence>
<evidence type="ECO:0000256" key="3">
    <source>
        <dbReference type="ARBA" id="ARBA00023125"/>
    </source>
</evidence>
<dbReference type="InterPro" id="IPR050913">
    <property type="entry name" value="AP2/ERF_ERF"/>
</dbReference>
<keyword evidence="5" id="KW-0539">Nucleus</keyword>
<keyword evidence="4" id="KW-0804">Transcription</keyword>
<dbReference type="GO" id="GO:0003700">
    <property type="term" value="F:DNA-binding transcription factor activity"/>
    <property type="evidence" value="ECO:0007669"/>
    <property type="project" value="InterPro"/>
</dbReference>
<keyword evidence="2" id="KW-0805">Transcription regulation</keyword>
<dbReference type="EMBL" id="CAKKNE010000005">
    <property type="protein sequence ID" value="CAH0376271.1"/>
    <property type="molecule type" value="Genomic_DNA"/>
</dbReference>
<dbReference type="InterPro" id="IPR001471">
    <property type="entry name" value="AP2/ERF_dom"/>
</dbReference>
<feature type="domain" description="AP2/ERF" evidence="7">
    <location>
        <begin position="161"/>
        <end position="219"/>
    </location>
</feature>
<evidence type="ECO:0000256" key="5">
    <source>
        <dbReference type="ARBA" id="ARBA00023242"/>
    </source>
</evidence>
<dbReference type="GO" id="GO:0003677">
    <property type="term" value="F:DNA binding"/>
    <property type="evidence" value="ECO:0007669"/>
    <property type="project" value="UniProtKB-KW"/>
</dbReference>
<dbReference type="Gene3D" id="3.30.730.10">
    <property type="entry name" value="AP2/ERF domain"/>
    <property type="match status" value="2"/>
</dbReference>
<feature type="region of interest" description="Disordered" evidence="6">
    <location>
        <begin position="1"/>
        <end position="67"/>
    </location>
</feature>
<dbReference type="Proteomes" id="UP000789595">
    <property type="component" value="Unassembled WGS sequence"/>
</dbReference>
<dbReference type="InterPro" id="IPR036955">
    <property type="entry name" value="AP2/ERF_dom_sf"/>
</dbReference>
<protein>
    <recommendedName>
        <fullName evidence="7">AP2/ERF domain-containing protein</fullName>
    </recommendedName>
</protein>
<keyword evidence="3" id="KW-0238">DNA-binding</keyword>
<evidence type="ECO:0000313" key="8">
    <source>
        <dbReference type="EMBL" id="CAH0376271.1"/>
    </source>
</evidence>